<protein>
    <submittedName>
        <fullName evidence="2">Uncharacterized protein</fullName>
    </submittedName>
</protein>
<feature type="region of interest" description="Disordered" evidence="1">
    <location>
        <begin position="1"/>
        <end position="54"/>
    </location>
</feature>
<dbReference type="EMBL" id="JAKOGI010001907">
    <property type="protein sequence ID" value="KAJ8423656.1"/>
    <property type="molecule type" value="Genomic_DNA"/>
</dbReference>
<name>A0A9Q1GMW4_9CARY</name>
<gene>
    <name evidence="2" type="ORF">Cgig2_003614</name>
</gene>
<reference evidence="2" key="1">
    <citation type="submission" date="2022-04" db="EMBL/GenBank/DDBJ databases">
        <title>Carnegiea gigantea Genome sequencing and assembly v2.</title>
        <authorList>
            <person name="Copetti D."/>
            <person name="Sanderson M.J."/>
            <person name="Burquez A."/>
            <person name="Wojciechowski M.F."/>
        </authorList>
    </citation>
    <scope>NUCLEOTIDE SEQUENCE</scope>
    <source>
        <strain evidence="2">SGP5-SGP5p</strain>
        <tissue evidence="2">Aerial part</tissue>
    </source>
</reference>
<dbReference type="Proteomes" id="UP001153076">
    <property type="component" value="Unassembled WGS sequence"/>
</dbReference>
<proteinExistence type="predicted"/>
<evidence type="ECO:0000313" key="3">
    <source>
        <dbReference type="Proteomes" id="UP001153076"/>
    </source>
</evidence>
<sequence>MQPRRSPSVQSITEEAEKSTSKPVLQNIPEESLEKTKRHRHGHEDETESKDDFLMKRIKKIKEASNLAQSSSKKKKKNICLELKLEKKGSVKKSPSPAKPGQLLVKSPNKQANNNIGILDPKHVQEPAETDTKYKKTFQTRMSLAGFVAMQQAIWDTVFGGFLELQVTKLPEALCTWFVDNIDPYLVILYVTSDKKIEITHRYASHISTPNWWKED</sequence>
<comment type="caution">
    <text evidence="2">The sequence shown here is derived from an EMBL/GenBank/DDBJ whole genome shotgun (WGS) entry which is preliminary data.</text>
</comment>
<dbReference type="OrthoDB" id="669288at2759"/>
<dbReference type="AlphaFoldDB" id="A0A9Q1GMW4"/>
<evidence type="ECO:0000313" key="2">
    <source>
        <dbReference type="EMBL" id="KAJ8423656.1"/>
    </source>
</evidence>
<accession>A0A9Q1GMW4</accession>
<evidence type="ECO:0000256" key="1">
    <source>
        <dbReference type="SAM" id="MobiDB-lite"/>
    </source>
</evidence>
<feature type="compositionally biased region" description="Polar residues" evidence="1">
    <location>
        <begin position="1"/>
        <end position="13"/>
    </location>
</feature>
<keyword evidence="3" id="KW-1185">Reference proteome</keyword>
<organism evidence="2 3">
    <name type="scientific">Carnegiea gigantea</name>
    <dbReference type="NCBI Taxonomy" id="171969"/>
    <lineage>
        <taxon>Eukaryota</taxon>
        <taxon>Viridiplantae</taxon>
        <taxon>Streptophyta</taxon>
        <taxon>Embryophyta</taxon>
        <taxon>Tracheophyta</taxon>
        <taxon>Spermatophyta</taxon>
        <taxon>Magnoliopsida</taxon>
        <taxon>eudicotyledons</taxon>
        <taxon>Gunneridae</taxon>
        <taxon>Pentapetalae</taxon>
        <taxon>Caryophyllales</taxon>
        <taxon>Cactineae</taxon>
        <taxon>Cactaceae</taxon>
        <taxon>Cactoideae</taxon>
        <taxon>Echinocereeae</taxon>
        <taxon>Carnegiea</taxon>
    </lineage>
</organism>